<organism evidence="2 3">
    <name type="scientific">Scophthalmus maximus</name>
    <name type="common">Turbot</name>
    <name type="synonym">Psetta maxima</name>
    <dbReference type="NCBI Taxonomy" id="52904"/>
    <lineage>
        <taxon>Eukaryota</taxon>
        <taxon>Metazoa</taxon>
        <taxon>Chordata</taxon>
        <taxon>Craniata</taxon>
        <taxon>Vertebrata</taxon>
        <taxon>Euteleostomi</taxon>
        <taxon>Actinopterygii</taxon>
        <taxon>Neopterygii</taxon>
        <taxon>Teleostei</taxon>
        <taxon>Neoteleostei</taxon>
        <taxon>Acanthomorphata</taxon>
        <taxon>Carangaria</taxon>
        <taxon>Pleuronectiformes</taxon>
        <taxon>Pleuronectoidei</taxon>
        <taxon>Scophthalmidae</taxon>
        <taxon>Scophthalmus</taxon>
    </lineage>
</organism>
<dbReference type="Proteomes" id="UP000438429">
    <property type="component" value="Unassembled WGS sequence"/>
</dbReference>
<feature type="region of interest" description="Disordered" evidence="1">
    <location>
        <begin position="44"/>
        <end position="74"/>
    </location>
</feature>
<dbReference type="EMBL" id="VEVO01005486">
    <property type="protein sequence ID" value="KAF0021534.1"/>
    <property type="molecule type" value="Genomic_DNA"/>
</dbReference>
<evidence type="ECO:0000313" key="2">
    <source>
        <dbReference type="EMBL" id="KAF0021534.1"/>
    </source>
</evidence>
<evidence type="ECO:0000313" key="3">
    <source>
        <dbReference type="Proteomes" id="UP000438429"/>
    </source>
</evidence>
<dbReference type="AlphaFoldDB" id="A0A6A4RSE3"/>
<gene>
    <name evidence="2" type="ORF">F2P81_026213</name>
</gene>
<proteinExistence type="predicted"/>
<reference evidence="2 3" key="1">
    <citation type="submission" date="2019-06" db="EMBL/GenBank/DDBJ databases">
        <title>Draft genomes of female and male turbot (Scophthalmus maximus).</title>
        <authorList>
            <person name="Xu H."/>
            <person name="Xu X.-W."/>
            <person name="Shao C."/>
            <person name="Chen S."/>
        </authorList>
    </citation>
    <scope>NUCLEOTIDE SEQUENCE [LARGE SCALE GENOMIC DNA]</scope>
    <source>
        <strain evidence="2">Ysfricsl-2016a</strain>
        <tissue evidence="2">Blood</tissue>
    </source>
</reference>
<protein>
    <submittedName>
        <fullName evidence="2">Uncharacterized protein</fullName>
    </submittedName>
</protein>
<name>A0A6A4RSE3_SCOMX</name>
<accession>A0A6A4RSE3</accession>
<sequence>MTRSSAVVLLRCPVQQQAAAIAEVKSVHSIMTVFQIRYRQQTCGMDQDPGKDHGEDPPSVCKSHRLLDPTVDVV</sequence>
<evidence type="ECO:0000256" key="1">
    <source>
        <dbReference type="SAM" id="MobiDB-lite"/>
    </source>
</evidence>
<comment type="caution">
    <text evidence="2">The sequence shown here is derived from an EMBL/GenBank/DDBJ whole genome shotgun (WGS) entry which is preliminary data.</text>
</comment>